<feature type="transmembrane region" description="Helical" evidence="1">
    <location>
        <begin position="51"/>
        <end position="71"/>
    </location>
</feature>
<dbReference type="EMBL" id="JBHUON010000001">
    <property type="protein sequence ID" value="MFD2863184.1"/>
    <property type="molecule type" value="Genomic_DNA"/>
</dbReference>
<keyword evidence="1" id="KW-0812">Transmembrane</keyword>
<evidence type="ECO:0000313" key="3">
    <source>
        <dbReference type="Proteomes" id="UP001597601"/>
    </source>
</evidence>
<keyword evidence="1" id="KW-1133">Transmembrane helix</keyword>
<feature type="transmembrane region" description="Helical" evidence="1">
    <location>
        <begin position="21"/>
        <end position="39"/>
    </location>
</feature>
<evidence type="ECO:0000256" key="1">
    <source>
        <dbReference type="SAM" id="Phobius"/>
    </source>
</evidence>
<name>A0ABW5XHK0_9SPHI</name>
<reference evidence="3" key="1">
    <citation type="journal article" date="2019" name="Int. J. Syst. Evol. Microbiol.">
        <title>The Global Catalogue of Microorganisms (GCM) 10K type strain sequencing project: providing services to taxonomists for standard genome sequencing and annotation.</title>
        <authorList>
            <consortium name="The Broad Institute Genomics Platform"/>
            <consortium name="The Broad Institute Genome Sequencing Center for Infectious Disease"/>
            <person name="Wu L."/>
            <person name="Ma J."/>
        </authorList>
    </citation>
    <scope>NUCLEOTIDE SEQUENCE [LARGE SCALE GENOMIC DNA]</scope>
    <source>
        <strain evidence="3">KCTC 52232</strain>
    </source>
</reference>
<keyword evidence="3" id="KW-1185">Reference proteome</keyword>
<feature type="transmembrane region" description="Helical" evidence="1">
    <location>
        <begin position="83"/>
        <end position="105"/>
    </location>
</feature>
<evidence type="ECO:0008006" key="4">
    <source>
        <dbReference type="Google" id="ProtNLM"/>
    </source>
</evidence>
<evidence type="ECO:0000313" key="2">
    <source>
        <dbReference type="EMBL" id="MFD2863184.1"/>
    </source>
</evidence>
<sequence>MTSANTFTTPSFNTASLIKPALIGWGIGLAVILFFIFNVDHPNVAWGNYWRIKPVVLTPLVTAGGAAFFALMTSLKLQGLKKILVITVGVIGFIISLWIGIVLGLNGTLWN</sequence>
<protein>
    <recommendedName>
        <fullName evidence="4">Potassium transporter KefB</fullName>
    </recommendedName>
</protein>
<dbReference type="RefSeq" id="WP_377122319.1">
    <property type="nucleotide sequence ID" value="NZ_JBHUHN010000001.1"/>
</dbReference>
<comment type="caution">
    <text evidence="2">The sequence shown here is derived from an EMBL/GenBank/DDBJ whole genome shotgun (WGS) entry which is preliminary data.</text>
</comment>
<gene>
    <name evidence="2" type="ORF">ACFSYC_00670</name>
</gene>
<proteinExistence type="predicted"/>
<dbReference type="Proteomes" id="UP001597601">
    <property type="component" value="Unassembled WGS sequence"/>
</dbReference>
<accession>A0ABW5XHK0</accession>
<keyword evidence="1" id="KW-0472">Membrane</keyword>
<organism evidence="2 3">
    <name type="scientific">Mucilaginibacter antarcticus</name>
    <dbReference type="NCBI Taxonomy" id="1855725"/>
    <lineage>
        <taxon>Bacteria</taxon>
        <taxon>Pseudomonadati</taxon>
        <taxon>Bacteroidota</taxon>
        <taxon>Sphingobacteriia</taxon>
        <taxon>Sphingobacteriales</taxon>
        <taxon>Sphingobacteriaceae</taxon>
        <taxon>Mucilaginibacter</taxon>
    </lineage>
</organism>